<feature type="transmembrane region" description="Helical" evidence="1">
    <location>
        <begin position="124"/>
        <end position="143"/>
    </location>
</feature>
<dbReference type="Gene3D" id="1.20.144.10">
    <property type="entry name" value="Phosphatidic acid phosphatase type 2/haloperoxidase"/>
    <property type="match status" value="1"/>
</dbReference>
<dbReference type="Proteomes" id="UP000034264">
    <property type="component" value="Unassembled WGS sequence"/>
</dbReference>
<evidence type="ECO:0000259" key="2">
    <source>
        <dbReference type="SMART" id="SM00014"/>
    </source>
</evidence>
<keyword evidence="1" id="KW-1133">Transmembrane helix</keyword>
<feature type="transmembrane region" description="Helical" evidence="1">
    <location>
        <begin position="6"/>
        <end position="25"/>
    </location>
</feature>
<sequence>MNNLIIFFADYAIFLLFALLPVLWLKKKREMVLHAVISAFIAWLIGKFLKDFFAVPRPYLVNSTSPLAGHFSNGSFPSNHTTAAFAISVSIFLHQHRWGIPLIIFSLSIGISRILGGVHYPLDVLGGVIIGSLVAWLTYRLHVHKLLDRLSL</sequence>
<dbReference type="InterPro" id="IPR000326">
    <property type="entry name" value="PAP2/HPO"/>
</dbReference>
<feature type="transmembrane region" description="Helical" evidence="1">
    <location>
        <begin position="100"/>
        <end position="118"/>
    </location>
</feature>
<dbReference type="Pfam" id="PF01569">
    <property type="entry name" value="PAP2"/>
    <property type="match status" value="1"/>
</dbReference>
<dbReference type="InterPro" id="IPR036938">
    <property type="entry name" value="PAP2/HPO_sf"/>
</dbReference>
<dbReference type="PANTHER" id="PTHR14969">
    <property type="entry name" value="SPHINGOSINE-1-PHOSPHATE PHOSPHOHYDROLASE"/>
    <property type="match status" value="1"/>
</dbReference>
<evidence type="ECO:0000313" key="3">
    <source>
        <dbReference type="EMBL" id="KKU03417.1"/>
    </source>
</evidence>
<evidence type="ECO:0000313" key="4">
    <source>
        <dbReference type="Proteomes" id="UP000034264"/>
    </source>
</evidence>
<feature type="transmembrane region" description="Helical" evidence="1">
    <location>
        <begin position="32"/>
        <end position="49"/>
    </location>
</feature>
<keyword evidence="1" id="KW-0472">Membrane</keyword>
<protein>
    <submittedName>
        <fullName evidence="3">Bacitracin transport permease protein BCRC</fullName>
    </submittedName>
</protein>
<accession>A0A0G1M5L3</accession>
<gene>
    <name evidence="3" type="ORF">UX05_C0001G0046</name>
</gene>
<dbReference type="PANTHER" id="PTHR14969:SF13">
    <property type="entry name" value="AT30094P"/>
    <property type="match status" value="1"/>
</dbReference>
<feature type="domain" description="Phosphatidic acid phosphatase type 2/haloperoxidase" evidence="2">
    <location>
        <begin position="31"/>
        <end position="139"/>
    </location>
</feature>
<dbReference type="AlphaFoldDB" id="A0A0G1M5L3"/>
<comment type="caution">
    <text evidence="3">The sequence shown here is derived from an EMBL/GenBank/DDBJ whole genome shotgun (WGS) entry which is preliminary data.</text>
</comment>
<name>A0A0G1M5L3_9BACT</name>
<keyword evidence="1" id="KW-0812">Transmembrane</keyword>
<dbReference type="SUPFAM" id="SSF48317">
    <property type="entry name" value="Acid phosphatase/Vanadium-dependent haloperoxidase"/>
    <property type="match status" value="1"/>
</dbReference>
<reference evidence="3 4" key="1">
    <citation type="journal article" date="2015" name="Nature">
        <title>rRNA introns, odd ribosomes, and small enigmatic genomes across a large radiation of phyla.</title>
        <authorList>
            <person name="Brown C.T."/>
            <person name="Hug L.A."/>
            <person name="Thomas B.C."/>
            <person name="Sharon I."/>
            <person name="Castelle C.J."/>
            <person name="Singh A."/>
            <person name="Wilkins M.J."/>
            <person name="Williams K.H."/>
            <person name="Banfield J.F."/>
        </authorList>
    </citation>
    <scope>NUCLEOTIDE SEQUENCE [LARGE SCALE GENOMIC DNA]</scope>
</reference>
<proteinExistence type="predicted"/>
<organism evidence="3 4">
    <name type="scientific">Candidatus Amesbacteria bacterium GW2011_GWC2_45_19</name>
    <dbReference type="NCBI Taxonomy" id="1618366"/>
    <lineage>
        <taxon>Bacteria</taxon>
        <taxon>Candidatus Amesiibacteriota</taxon>
    </lineage>
</organism>
<dbReference type="SMART" id="SM00014">
    <property type="entry name" value="acidPPc"/>
    <property type="match status" value="1"/>
</dbReference>
<dbReference type="EMBL" id="LCKS01000001">
    <property type="protein sequence ID" value="KKU03417.1"/>
    <property type="molecule type" value="Genomic_DNA"/>
</dbReference>
<evidence type="ECO:0000256" key="1">
    <source>
        <dbReference type="SAM" id="Phobius"/>
    </source>
</evidence>